<dbReference type="SMART" id="SM00331">
    <property type="entry name" value="PP2C_SIG"/>
    <property type="match status" value="1"/>
</dbReference>
<proteinExistence type="predicted"/>
<dbReference type="EC" id="3.1.3.16" evidence="3"/>
<protein>
    <submittedName>
        <fullName evidence="3">PP2C family protein-serine/threonine phosphatase</fullName>
        <ecNumber evidence="3">3.1.3.16</ecNumber>
    </submittedName>
</protein>
<accession>A0ABW2XIK8</accession>
<dbReference type="EMBL" id="JBHTGP010000008">
    <property type="protein sequence ID" value="MFD0686101.1"/>
    <property type="molecule type" value="Genomic_DNA"/>
</dbReference>
<dbReference type="Proteomes" id="UP001597063">
    <property type="component" value="Unassembled WGS sequence"/>
</dbReference>
<evidence type="ECO:0000313" key="4">
    <source>
        <dbReference type="Proteomes" id="UP001597063"/>
    </source>
</evidence>
<dbReference type="InterPro" id="IPR052016">
    <property type="entry name" value="Bact_Sigma-Reg"/>
</dbReference>
<dbReference type="InterPro" id="IPR036457">
    <property type="entry name" value="PPM-type-like_dom_sf"/>
</dbReference>
<dbReference type="Gene3D" id="3.60.40.10">
    <property type="entry name" value="PPM-type phosphatase domain"/>
    <property type="match status" value="1"/>
</dbReference>
<evidence type="ECO:0000259" key="2">
    <source>
        <dbReference type="SMART" id="SM00331"/>
    </source>
</evidence>
<keyword evidence="4" id="KW-1185">Reference proteome</keyword>
<dbReference type="PANTHER" id="PTHR43156">
    <property type="entry name" value="STAGE II SPORULATION PROTEIN E-RELATED"/>
    <property type="match status" value="1"/>
</dbReference>
<dbReference type="GO" id="GO:0004722">
    <property type="term" value="F:protein serine/threonine phosphatase activity"/>
    <property type="evidence" value="ECO:0007669"/>
    <property type="project" value="UniProtKB-EC"/>
</dbReference>
<comment type="caution">
    <text evidence="3">The sequence shown here is derived from an EMBL/GenBank/DDBJ whole genome shotgun (WGS) entry which is preliminary data.</text>
</comment>
<sequence>MAVSAMTGHGSVVGALILLRTAAFTADEEDFAGLFAAAGGTALSAARLSAEKDSITDMLARELAPPRLRRLDGAELATGRLLSSSGDKVGGDFYDVLPPADGGEWLVALGDVCGSDLEAALVTGRLRAALRVLRPLAGDHQKVLGLLNDLLLAGPGGDRDPRFATLVLASLRRHGEDVRLRLTAAGHPPPLIVRTDGRVERVASRGNLIGGLDRVGSRTAAAVLRPGDTCLLYTDGITEARDAHAGREMFGEHRLHRALASCAGLPCEAVVERVQMLASRWVGGGPHDDMAVVAIGAPRHEP</sequence>
<dbReference type="InterPro" id="IPR001932">
    <property type="entry name" value="PPM-type_phosphatase-like_dom"/>
</dbReference>
<reference evidence="4" key="1">
    <citation type="journal article" date="2019" name="Int. J. Syst. Evol. Microbiol.">
        <title>The Global Catalogue of Microorganisms (GCM) 10K type strain sequencing project: providing services to taxonomists for standard genome sequencing and annotation.</title>
        <authorList>
            <consortium name="The Broad Institute Genomics Platform"/>
            <consortium name="The Broad Institute Genome Sequencing Center for Infectious Disease"/>
            <person name="Wu L."/>
            <person name="Ma J."/>
        </authorList>
    </citation>
    <scope>NUCLEOTIDE SEQUENCE [LARGE SCALE GENOMIC DNA]</scope>
    <source>
        <strain evidence="4">JCM 9371</strain>
    </source>
</reference>
<dbReference type="PANTHER" id="PTHR43156:SF2">
    <property type="entry name" value="STAGE II SPORULATION PROTEIN E"/>
    <property type="match status" value="1"/>
</dbReference>
<dbReference type="RefSeq" id="WP_131756644.1">
    <property type="nucleotide sequence ID" value="NZ_CAACUY010000019.1"/>
</dbReference>
<gene>
    <name evidence="3" type="ORF">ACFQZM_16485</name>
</gene>
<dbReference type="SUPFAM" id="SSF81606">
    <property type="entry name" value="PP2C-like"/>
    <property type="match status" value="1"/>
</dbReference>
<keyword evidence="1 3" id="KW-0378">Hydrolase</keyword>
<feature type="domain" description="PPM-type phosphatase" evidence="2">
    <location>
        <begin position="71"/>
        <end position="297"/>
    </location>
</feature>
<evidence type="ECO:0000256" key="1">
    <source>
        <dbReference type="ARBA" id="ARBA00022801"/>
    </source>
</evidence>
<name>A0ABW2XIK8_9ACTN</name>
<evidence type="ECO:0000313" key="3">
    <source>
        <dbReference type="EMBL" id="MFD0686101.1"/>
    </source>
</evidence>
<dbReference type="Pfam" id="PF07228">
    <property type="entry name" value="SpoIIE"/>
    <property type="match status" value="1"/>
</dbReference>
<organism evidence="3 4">
    <name type="scientific">Actinomadura fibrosa</name>
    <dbReference type="NCBI Taxonomy" id="111802"/>
    <lineage>
        <taxon>Bacteria</taxon>
        <taxon>Bacillati</taxon>
        <taxon>Actinomycetota</taxon>
        <taxon>Actinomycetes</taxon>
        <taxon>Streptosporangiales</taxon>
        <taxon>Thermomonosporaceae</taxon>
        <taxon>Actinomadura</taxon>
    </lineage>
</organism>